<accession>S3DP17</accession>
<dbReference type="OMA" id="RDAIEWY"/>
<dbReference type="RefSeq" id="XP_008078968.1">
    <property type="nucleotide sequence ID" value="XM_008080777.1"/>
</dbReference>
<dbReference type="OrthoDB" id="4840035at2759"/>
<organism evidence="3 4">
    <name type="scientific">Glarea lozoyensis (strain ATCC 20868 / MF5171)</name>
    <dbReference type="NCBI Taxonomy" id="1116229"/>
    <lineage>
        <taxon>Eukaryota</taxon>
        <taxon>Fungi</taxon>
        <taxon>Dikarya</taxon>
        <taxon>Ascomycota</taxon>
        <taxon>Pezizomycotina</taxon>
        <taxon>Leotiomycetes</taxon>
        <taxon>Helotiales</taxon>
        <taxon>Helotiaceae</taxon>
        <taxon>Glarea</taxon>
    </lineage>
</organism>
<sequence>MTKLVRKDEATRIVRQFSWDAVEELPENPCIQAVNSFEQETTAIERAEANKVQEWQKWLRFDGVEPDDEYVELEKECKNMAEVWEDFKSRLPESDRHLDAYSGLPNLSAVRKSVSIASAEWEGKKEKGFGKAKHNFTSFCERLDAHSQLFKIFPEGDKYTSLFTGVLSSIVLVSVRHNEIAEGFSLALAQISSDLKFSQRQNQIFTNPNMKRLVMLLYIKYFQFLCHAMKWYSSSKMRFRKAFNQKFYDDEVAKKVDKIKSIVQEIVQEARLETQQTVVATLETSTAMYDYVQNVPTRADMQMLGEQLSRRMGGMERNFQVADENKNMVERELLEKVDYIYTMLGAFAKQSLVASGESHLIEREQEMMALPWRKSPSPAALGDNPIMRIKEAISHDSLRPGSSELIGSTGETGSMQEVLIADSKEHPKYTRRQLELDSRLLQKYINASGISAGFTDNGISNLHVAGEIVTRLQAWISGATSQTLWVIGLTSFPAETTNAASYIVTIATKGNIPCVSYFCKFEKNEFLKREDSNGVKVDGLISLLYSLIRQLIMLTPPTIDEPYDCYADLPLLDGSEKSIPQALKLIKLLMTQVPRLLLLVLDGLQILDQGSTTSYISQLVDILQGNEDGRVRKVLFTTSGIFMSGMKVKFKDRLDCETLPRKLPGKSRPGVRSLGVIHTPPGRD</sequence>
<evidence type="ECO:0000313" key="4">
    <source>
        <dbReference type="Proteomes" id="UP000016922"/>
    </source>
</evidence>
<dbReference type="EMBL" id="KE145357">
    <property type="protein sequence ID" value="EPE33816.1"/>
    <property type="molecule type" value="Genomic_DNA"/>
</dbReference>
<feature type="region of interest" description="Disordered" evidence="1">
    <location>
        <begin position="663"/>
        <end position="684"/>
    </location>
</feature>
<name>S3DP17_GLAL2</name>
<dbReference type="HOGENOM" id="CLU_027363_0_0_1"/>
<evidence type="ECO:0000313" key="3">
    <source>
        <dbReference type="EMBL" id="EPE33816.1"/>
    </source>
</evidence>
<dbReference type="GeneID" id="19465882"/>
<dbReference type="Pfam" id="PF24809">
    <property type="entry name" value="DUF7708"/>
    <property type="match status" value="1"/>
</dbReference>
<feature type="domain" description="DUF7708" evidence="2">
    <location>
        <begin position="136"/>
        <end position="276"/>
    </location>
</feature>
<protein>
    <recommendedName>
        <fullName evidence="2">DUF7708 domain-containing protein</fullName>
    </recommendedName>
</protein>
<dbReference type="Proteomes" id="UP000016922">
    <property type="component" value="Unassembled WGS sequence"/>
</dbReference>
<gene>
    <name evidence="3" type="ORF">GLAREA_06829</name>
</gene>
<keyword evidence="4" id="KW-1185">Reference proteome</keyword>
<proteinExistence type="predicted"/>
<dbReference type="KEGG" id="glz:GLAREA_06829"/>
<evidence type="ECO:0000259" key="2">
    <source>
        <dbReference type="Pfam" id="PF24809"/>
    </source>
</evidence>
<reference evidence="3 4" key="1">
    <citation type="journal article" date="2013" name="BMC Genomics">
        <title>Genomics-driven discovery of the pneumocandin biosynthetic gene cluster in the fungus Glarea lozoyensis.</title>
        <authorList>
            <person name="Chen L."/>
            <person name="Yue Q."/>
            <person name="Zhang X."/>
            <person name="Xiang M."/>
            <person name="Wang C."/>
            <person name="Li S."/>
            <person name="Che Y."/>
            <person name="Ortiz-Lopez F.J."/>
            <person name="Bills G.F."/>
            <person name="Liu X."/>
            <person name="An Z."/>
        </authorList>
    </citation>
    <scope>NUCLEOTIDE SEQUENCE [LARGE SCALE GENOMIC DNA]</scope>
    <source>
        <strain evidence="4">ATCC 20868 / MF5171</strain>
    </source>
</reference>
<evidence type="ECO:0000256" key="1">
    <source>
        <dbReference type="SAM" id="MobiDB-lite"/>
    </source>
</evidence>
<dbReference type="AlphaFoldDB" id="S3DP17"/>
<dbReference type="InterPro" id="IPR056125">
    <property type="entry name" value="DUF7708"/>
</dbReference>
<dbReference type="eggNOG" id="ENOG502SQ81">
    <property type="taxonomic scope" value="Eukaryota"/>
</dbReference>